<accession>A0AAD2CXJ6</accession>
<keyword evidence="2" id="KW-0812">Transmembrane</keyword>
<evidence type="ECO:0000256" key="1">
    <source>
        <dbReference type="SAM" id="MobiDB-lite"/>
    </source>
</evidence>
<reference evidence="3" key="1">
    <citation type="submission" date="2023-07" db="EMBL/GenBank/DDBJ databases">
        <authorList>
            <consortium name="AG Swart"/>
            <person name="Singh M."/>
            <person name="Singh A."/>
            <person name="Seah K."/>
            <person name="Emmerich C."/>
        </authorList>
    </citation>
    <scope>NUCLEOTIDE SEQUENCE</scope>
    <source>
        <strain evidence="3">DP1</strain>
    </source>
</reference>
<evidence type="ECO:0000313" key="4">
    <source>
        <dbReference type="Proteomes" id="UP001295684"/>
    </source>
</evidence>
<keyword evidence="2" id="KW-0472">Membrane</keyword>
<dbReference type="AlphaFoldDB" id="A0AAD2CXJ6"/>
<name>A0AAD2CXJ6_EUPCR</name>
<feature type="compositionally biased region" description="Basic residues" evidence="1">
    <location>
        <begin position="181"/>
        <end position="193"/>
    </location>
</feature>
<keyword evidence="4" id="KW-1185">Reference proteome</keyword>
<proteinExistence type="predicted"/>
<evidence type="ECO:0000313" key="3">
    <source>
        <dbReference type="EMBL" id="CAI2373447.1"/>
    </source>
</evidence>
<dbReference type="Proteomes" id="UP001295684">
    <property type="component" value="Unassembled WGS sequence"/>
</dbReference>
<organism evidence="3 4">
    <name type="scientific">Euplotes crassus</name>
    <dbReference type="NCBI Taxonomy" id="5936"/>
    <lineage>
        <taxon>Eukaryota</taxon>
        <taxon>Sar</taxon>
        <taxon>Alveolata</taxon>
        <taxon>Ciliophora</taxon>
        <taxon>Intramacronucleata</taxon>
        <taxon>Spirotrichea</taxon>
        <taxon>Hypotrichia</taxon>
        <taxon>Euplotida</taxon>
        <taxon>Euplotidae</taxon>
        <taxon>Moneuplotes</taxon>
    </lineage>
</organism>
<protein>
    <submittedName>
        <fullName evidence="3">Uncharacterized protein</fullName>
    </submittedName>
</protein>
<feature type="compositionally biased region" description="Basic and acidic residues" evidence="1">
    <location>
        <begin position="194"/>
        <end position="207"/>
    </location>
</feature>
<comment type="caution">
    <text evidence="3">The sequence shown here is derived from an EMBL/GenBank/DDBJ whole genome shotgun (WGS) entry which is preliminary data.</text>
</comment>
<feature type="region of interest" description="Disordered" evidence="1">
    <location>
        <begin position="224"/>
        <end position="287"/>
    </location>
</feature>
<feature type="transmembrane region" description="Helical" evidence="2">
    <location>
        <begin position="49"/>
        <end position="72"/>
    </location>
</feature>
<sequence>MTTGGLLRNLQDDTEGGIPAQNTGCKVECEFCCKSQVCASRTECNQTLLIFLIILGCLLFIFSVALLIKCIFSHTKVKSLLSQWFELRKNEEEIKEMDKPDEPDQVGFTFDDQNSILNNSFYSLRENGFRSYQAPSRLDYSKYTNFKGKKVNYEELKLNRMPPAEPDFMEVNSNNLVRKKNSKKVKRARRAKKIPSDHIIDERKQSSEESEKLEKIKVFELPDNYEKKKRKRNSGSIHLDSENLDFSSEHNISKENLPSGLEREFVDDSKENGESLMIGNQGKIAKR</sequence>
<keyword evidence="2" id="KW-1133">Transmembrane helix</keyword>
<evidence type="ECO:0000256" key="2">
    <source>
        <dbReference type="SAM" id="Phobius"/>
    </source>
</evidence>
<feature type="compositionally biased region" description="Basic and acidic residues" evidence="1">
    <location>
        <begin position="261"/>
        <end position="273"/>
    </location>
</feature>
<feature type="region of interest" description="Disordered" evidence="1">
    <location>
        <begin position="181"/>
        <end position="207"/>
    </location>
</feature>
<dbReference type="EMBL" id="CAMPGE010014796">
    <property type="protein sequence ID" value="CAI2373447.1"/>
    <property type="molecule type" value="Genomic_DNA"/>
</dbReference>
<gene>
    <name evidence="3" type="ORF">ECRASSUSDP1_LOCUS14793</name>
</gene>